<dbReference type="PANTHER" id="PTHR10395">
    <property type="entry name" value="URICASE AND TRANSTHYRETIN-RELATED"/>
    <property type="match status" value="1"/>
</dbReference>
<keyword evidence="13" id="KW-1185">Reference proteome</keyword>
<comment type="catalytic activity">
    <reaction evidence="1 10">
        <text>5-hydroxyisourate + H2O = 5-hydroxy-2-oxo-4-ureido-2,5-dihydro-1H-imidazole-5-carboxylate + H(+)</text>
        <dbReference type="Rhea" id="RHEA:23736"/>
        <dbReference type="ChEBI" id="CHEBI:15377"/>
        <dbReference type="ChEBI" id="CHEBI:15378"/>
        <dbReference type="ChEBI" id="CHEBI:18072"/>
        <dbReference type="ChEBI" id="CHEBI:58639"/>
        <dbReference type="EC" id="3.5.2.17"/>
    </reaction>
</comment>
<evidence type="ECO:0000256" key="3">
    <source>
        <dbReference type="ARBA" id="ARBA00009850"/>
    </source>
</evidence>
<comment type="subunit">
    <text evidence="4 10">Homotetramer.</text>
</comment>
<dbReference type="AlphaFoldDB" id="A0AA37SDS5"/>
<dbReference type="InterPro" id="IPR023418">
    <property type="entry name" value="Thyroxine_BS"/>
</dbReference>
<dbReference type="GO" id="GO:0006144">
    <property type="term" value="P:purine nucleobase metabolic process"/>
    <property type="evidence" value="ECO:0007669"/>
    <property type="project" value="UniProtKB-KW"/>
</dbReference>
<dbReference type="PRINTS" id="PR00189">
    <property type="entry name" value="TRNSTHYRETIN"/>
</dbReference>
<dbReference type="Proteomes" id="UP001161389">
    <property type="component" value="Unassembled WGS sequence"/>
</dbReference>
<feature type="domain" description="Transthyretin/hydroxyisourate hydrolase" evidence="11">
    <location>
        <begin position="1"/>
        <end position="112"/>
    </location>
</feature>
<gene>
    <name evidence="12" type="ORF">GCM10007876_30320</name>
</gene>
<evidence type="ECO:0000256" key="4">
    <source>
        <dbReference type="ARBA" id="ARBA00011881"/>
    </source>
</evidence>
<dbReference type="EMBL" id="BSNM01000016">
    <property type="protein sequence ID" value="GLQ32553.1"/>
    <property type="molecule type" value="Genomic_DNA"/>
</dbReference>
<dbReference type="PANTHER" id="PTHR10395:SF7">
    <property type="entry name" value="5-HYDROXYISOURATE HYDROLASE"/>
    <property type="match status" value="1"/>
</dbReference>
<dbReference type="SUPFAM" id="SSF49472">
    <property type="entry name" value="Transthyretin (synonym: prealbumin)"/>
    <property type="match status" value="1"/>
</dbReference>
<dbReference type="SMART" id="SM00095">
    <property type="entry name" value="TR_THY"/>
    <property type="match status" value="1"/>
</dbReference>
<comment type="caution">
    <text evidence="12">The sequence shown here is derived from an EMBL/GenBank/DDBJ whole genome shotgun (WGS) entry which is preliminary data.</text>
</comment>
<keyword evidence="8 10" id="KW-0378">Hydrolase</keyword>
<evidence type="ECO:0000256" key="1">
    <source>
        <dbReference type="ARBA" id="ARBA00001043"/>
    </source>
</evidence>
<reference evidence="12" key="1">
    <citation type="journal article" date="2014" name="Int. J. Syst. Evol. Microbiol.">
        <title>Complete genome sequence of Corynebacterium casei LMG S-19264T (=DSM 44701T), isolated from a smear-ripened cheese.</title>
        <authorList>
            <consortium name="US DOE Joint Genome Institute (JGI-PGF)"/>
            <person name="Walter F."/>
            <person name="Albersmeier A."/>
            <person name="Kalinowski J."/>
            <person name="Ruckert C."/>
        </authorList>
    </citation>
    <scope>NUCLEOTIDE SEQUENCE</scope>
    <source>
        <strain evidence="12">NBRC 110071</strain>
    </source>
</reference>
<dbReference type="Pfam" id="PF00576">
    <property type="entry name" value="Transthyretin"/>
    <property type="match status" value="1"/>
</dbReference>
<evidence type="ECO:0000313" key="13">
    <source>
        <dbReference type="Proteomes" id="UP001161389"/>
    </source>
</evidence>
<dbReference type="RefSeq" id="WP_284382583.1">
    <property type="nucleotide sequence ID" value="NZ_BSNM01000016.1"/>
</dbReference>
<evidence type="ECO:0000259" key="11">
    <source>
        <dbReference type="SMART" id="SM00095"/>
    </source>
</evidence>
<dbReference type="Gene3D" id="2.60.40.180">
    <property type="entry name" value="Transthyretin/hydroxyisourate hydrolase domain"/>
    <property type="match status" value="1"/>
</dbReference>
<keyword evidence="7 10" id="KW-0659">Purine metabolism</keyword>
<name>A0AA37SDS5_9GAMM</name>
<dbReference type="PROSITE" id="PS00768">
    <property type="entry name" value="TRANSTHYRETIN_1"/>
    <property type="match status" value="1"/>
</dbReference>
<evidence type="ECO:0000256" key="10">
    <source>
        <dbReference type="RuleBase" id="RU361270"/>
    </source>
</evidence>
<evidence type="ECO:0000256" key="9">
    <source>
        <dbReference type="PIRSR" id="PIRSR600895-51"/>
    </source>
</evidence>
<proteinExistence type="inferred from homology"/>
<dbReference type="GO" id="GO:0033971">
    <property type="term" value="F:hydroxyisourate hydrolase activity"/>
    <property type="evidence" value="ECO:0007669"/>
    <property type="project" value="UniProtKB-EC"/>
</dbReference>
<dbReference type="InterPro" id="IPR023416">
    <property type="entry name" value="Transthyretin/HIU_hydrolase_d"/>
</dbReference>
<evidence type="ECO:0000256" key="6">
    <source>
        <dbReference type="ARBA" id="ARBA00017539"/>
    </source>
</evidence>
<reference evidence="12" key="2">
    <citation type="submission" date="2023-01" db="EMBL/GenBank/DDBJ databases">
        <title>Draft genome sequence of Litoribrevibacter albus strain NBRC 110071.</title>
        <authorList>
            <person name="Sun Q."/>
            <person name="Mori K."/>
        </authorList>
    </citation>
    <scope>NUCLEOTIDE SEQUENCE</scope>
    <source>
        <strain evidence="12">NBRC 110071</strain>
    </source>
</reference>
<protein>
    <recommendedName>
        <fullName evidence="6 10">5-hydroxyisourate hydrolase</fullName>
        <shortName evidence="10">HIU hydrolase</shortName>
        <shortName evidence="10">HIUHase</shortName>
        <ecNumber evidence="5 10">3.5.2.17</ecNumber>
    </recommendedName>
</protein>
<dbReference type="EC" id="3.5.2.17" evidence="5 10"/>
<sequence length="113" mass="12690">MASPITTHVLDTNLGGPAQGMAVKLYKQIDGELVEIASGETNADGRITDWLDGQQREKGIYRIEFATDPYFEKQGKTCFYPVVTFDFRIEKPEEHYHVPLLVSAYGISTYRGS</sequence>
<comment type="function">
    <text evidence="2">Catalyzes the hydrolysis of 5-hydroxyisourate (HIU) to 2-oxo-4-hydroxy-4-carboxy-5-ureidoimidazoline (OHCU).</text>
</comment>
<feature type="binding site" evidence="9">
    <location>
        <position position="8"/>
    </location>
    <ligand>
        <name>substrate</name>
    </ligand>
</feature>
<dbReference type="NCBIfam" id="TIGR02962">
    <property type="entry name" value="hdxy_isourate"/>
    <property type="match status" value="1"/>
</dbReference>
<feature type="binding site" evidence="9">
    <location>
        <position position="110"/>
    </location>
    <ligand>
        <name>substrate</name>
    </ligand>
</feature>
<dbReference type="InterPro" id="IPR000895">
    <property type="entry name" value="Transthyretin/HIU_hydrolase"/>
</dbReference>
<dbReference type="InterPro" id="IPR014306">
    <property type="entry name" value="Hydroxyisourate_hydrolase"/>
</dbReference>
<evidence type="ECO:0000256" key="2">
    <source>
        <dbReference type="ARBA" id="ARBA00002704"/>
    </source>
</evidence>
<evidence type="ECO:0000256" key="8">
    <source>
        <dbReference type="ARBA" id="ARBA00022801"/>
    </source>
</evidence>
<dbReference type="InterPro" id="IPR036817">
    <property type="entry name" value="Transthyretin/HIU_hydrolase_sf"/>
</dbReference>
<feature type="binding site" evidence="9">
    <location>
        <position position="46"/>
    </location>
    <ligand>
        <name>substrate</name>
    </ligand>
</feature>
<organism evidence="12 13">
    <name type="scientific">Litoribrevibacter albus</name>
    <dbReference type="NCBI Taxonomy" id="1473156"/>
    <lineage>
        <taxon>Bacteria</taxon>
        <taxon>Pseudomonadati</taxon>
        <taxon>Pseudomonadota</taxon>
        <taxon>Gammaproteobacteria</taxon>
        <taxon>Oceanospirillales</taxon>
        <taxon>Oceanospirillaceae</taxon>
        <taxon>Litoribrevibacter</taxon>
    </lineage>
</organism>
<evidence type="ECO:0000256" key="7">
    <source>
        <dbReference type="ARBA" id="ARBA00022631"/>
    </source>
</evidence>
<dbReference type="CDD" id="cd05822">
    <property type="entry name" value="TLP_HIUase"/>
    <property type="match status" value="1"/>
</dbReference>
<accession>A0AA37SDS5</accession>
<evidence type="ECO:0000313" key="12">
    <source>
        <dbReference type="EMBL" id="GLQ32553.1"/>
    </source>
</evidence>
<comment type="similarity">
    <text evidence="3 10">Belongs to the transthyretin family. 5-hydroxyisourate hydrolase subfamily.</text>
</comment>
<evidence type="ECO:0000256" key="5">
    <source>
        <dbReference type="ARBA" id="ARBA00012609"/>
    </source>
</evidence>